<evidence type="ECO:0000313" key="2">
    <source>
        <dbReference type="EMBL" id="GFY80852.1"/>
    </source>
</evidence>
<feature type="compositionally biased region" description="Basic and acidic residues" evidence="1">
    <location>
        <begin position="53"/>
        <end position="69"/>
    </location>
</feature>
<proteinExistence type="predicted"/>
<comment type="caution">
    <text evidence="2">The sequence shown here is derived from an EMBL/GenBank/DDBJ whole genome shotgun (WGS) entry which is preliminary data.</text>
</comment>
<dbReference type="EMBL" id="BJWL01000001">
    <property type="protein sequence ID" value="GFY80852.1"/>
    <property type="molecule type" value="Genomic_DNA"/>
</dbReference>
<accession>A0A7J0E3L2</accession>
<sequence length="69" mass="7814">MKNSCEQQDQTEIQWPKGEKGSKLGHRHERIAEERQPSRQVHLGGAGYSHAELGFDREATLDLDARDPS</sequence>
<feature type="region of interest" description="Disordered" evidence="1">
    <location>
        <begin position="1"/>
        <end position="69"/>
    </location>
</feature>
<dbReference type="Proteomes" id="UP000585474">
    <property type="component" value="Unassembled WGS sequence"/>
</dbReference>
<name>A0A7J0E3L2_9ERIC</name>
<evidence type="ECO:0000313" key="3">
    <source>
        <dbReference type="Proteomes" id="UP000585474"/>
    </source>
</evidence>
<reference evidence="2 3" key="1">
    <citation type="submission" date="2019-07" db="EMBL/GenBank/DDBJ databases">
        <title>De Novo Assembly of kiwifruit Actinidia rufa.</title>
        <authorList>
            <person name="Sugita-Konishi S."/>
            <person name="Sato K."/>
            <person name="Mori E."/>
            <person name="Abe Y."/>
            <person name="Kisaki G."/>
            <person name="Hamano K."/>
            <person name="Suezawa K."/>
            <person name="Otani M."/>
            <person name="Fukuda T."/>
            <person name="Manabe T."/>
            <person name="Gomi K."/>
            <person name="Tabuchi M."/>
            <person name="Akimitsu K."/>
            <person name="Kataoka I."/>
        </authorList>
    </citation>
    <scope>NUCLEOTIDE SEQUENCE [LARGE SCALE GENOMIC DNA]</scope>
    <source>
        <strain evidence="3">cv. Fuchu</strain>
    </source>
</reference>
<keyword evidence="3" id="KW-1185">Reference proteome</keyword>
<protein>
    <submittedName>
        <fullName evidence="2">Uncharacterized protein</fullName>
    </submittedName>
</protein>
<gene>
    <name evidence="2" type="ORF">Acr_01g0006610</name>
</gene>
<feature type="compositionally biased region" description="Polar residues" evidence="1">
    <location>
        <begin position="1"/>
        <end position="13"/>
    </location>
</feature>
<organism evidence="2 3">
    <name type="scientific">Actinidia rufa</name>
    <dbReference type="NCBI Taxonomy" id="165716"/>
    <lineage>
        <taxon>Eukaryota</taxon>
        <taxon>Viridiplantae</taxon>
        <taxon>Streptophyta</taxon>
        <taxon>Embryophyta</taxon>
        <taxon>Tracheophyta</taxon>
        <taxon>Spermatophyta</taxon>
        <taxon>Magnoliopsida</taxon>
        <taxon>eudicotyledons</taxon>
        <taxon>Gunneridae</taxon>
        <taxon>Pentapetalae</taxon>
        <taxon>asterids</taxon>
        <taxon>Ericales</taxon>
        <taxon>Actinidiaceae</taxon>
        <taxon>Actinidia</taxon>
    </lineage>
</organism>
<evidence type="ECO:0000256" key="1">
    <source>
        <dbReference type="SAM" id="MobiDB-lite"/>
    </source>
</evidence>
<dbReference type="AlphaFoldDB" id="A0A7J0E3L2"/>